<dbReference type="AlphaFoldDB" id="A0A0N8KNP1"/>
<keyword evidence="1" id="KW-1133">Transmembrane helix</keyword>
<proteinExistence type="predicted"/>
<dbReference type="Proteomes" id="UP000050465">
    <property type="component" value="Unassembled WGS sequence"/>
</dbReference>
<feature type="transmembrane region" description="Helical" evidence="1">
    <location>
        <begin position="81"/>
        <end position="101"/>
    </location>
</feature>
<feature type="transmembrane region" description="Helical" evidence="1">
    <location>
        <begin position="12"/>
        <end position="29"/>
    </location>
</feature>
<organism evidence="2 3">
    <name type="scientific">Phormidesmis priestleyi Ana</name>
    <dbReference type="NCBI Taxonomy" id="1666911"/>
    <lineage>
        <taxon>Bacteria</taxon>
        <taxon>Bacillati</taxon>
        <taxon>Cyanobacteriota</taxon>
        <taxon>Cyanophyceae</taxon>
        <taxon>Leptolyngbyales</taxon>
        <taxon>Leptolyngbyaceae</taxon>
        <taxon>Phormidesmis</taxon>
    </lineage>
</organism>
<comment type="caution">
    <text evidence="2">The sequence shown here is derived from an EMBL/GenBank/DDBJ whole genome shotgun (WGS) entry which is preliminary data.</text>
</comment>
<dbReference type="EMBL" id="LJZR01000003">
    <property type="protein sequence ID" value="KPQ37082.1"/>
    <property type="molecule type" value="Genomic_DNA"/>
</dbReference>
<gene>
    <name evidence="2" type="ORF">HLUCCA11_03945</name>
</gene>
<evidence type="ECO:0000313" key="3">
    <source>
        <dbReference type="Proteomes" id="UP000050465"/>
    </source>
</evidence>
<dbReference type="STRING" id="1666911.HLUCCA11_03945"/>
<sequence length="122" mass="13366">MDASSLQRMRIYLHLIPIFGIVPSIWTLYGQRADQIEEVEEARLKSASRLSVLLGLSCICAIALLGASSSTQTSEVTSLRFLISASFVGSGYFLLNVGLMFRVAKGQSIRLPGVSQFSRRLP</sequence>
<accession>A0A0N8KNP1</accession>
<evidence type="ECO:0000313" key="2">
    <source>
        <dbReference type="EMBL" id="KPQ37082.1"/>
    </source>
</evidence>
<protein>
    <submittedName>
        <fullName evidence="2">Uncharacterized protein</fullName>
    </submittedName>
</protein>
<keyword evidence="1" id="KW-0472">Membrane</keyword>
<feature type="transmembrane region" description="Helical" evidence="1">
    <location>
        <begin position="50"/>
        <end position="69"/>
    </location>
</feature>
<evidence type="ECO:0000256" key="1">
    <source>
        <dbReference type="SAM" id="Phobius"/>
    </source>
</evidence>
<name>A0A0N8KNP1_9CYAN</name>
<reference evidence="2 3" key="1">
    <citation type="submission" date="2015-09" db="EMBL/GenBank/DDBJ databases">
        <title>Identification and resolution of microdiversity through metagenomic sequencing of parallel consortia.</title>
        <authorList>
            <person name="Nelson W.C."/>
            <person name="Romine M.F."/>
            <person name="Lindemann S.R."/>
        </authorList>
    </citation>
    <scope>NUCLEOTIDE SEQUENCE [LARGE SCALE GENOMIC DNA]</scope>
    <source>
        <strain evidence="2">Ana</strain>
    </source>
</reference>
<keyword evidence="1" id="KW-0812">Transmembrane</keyword>